<dbReference type="Proteomes" id="UP000320762">
    <property type="component" value="Unassembled WGS sequence"/>
</dbReference>
<evidence type="ECO:0000313" key="1">
    <source>
        <dbReference type="EMBL" id="TRM62358.1"/>
    </source>
</evidence>
<accession>A0A550CC25</accession>
<reference evidence="1 2" key="1">
    <citation type="journal article" date="2019" name="New Phytol.">
        <title>Comparative genomics reveals unique wood-decay strategies and fruiting body development in the Schizophyllaceae.</title>
        <authorList>
            <person name="Almasi E."/>
            <person name="Sahu N."/>
            <person name="Krizsan K."/>
            <person name="Balint B."/>
            <person name="Kovacs G.M."/>
            <person name="Kiss B."/>
            <person name="Cseklye J."/>
            <person name="Drula E."/>
            <person name="Henrissat B."/>
            <person name="Nagy I."/>
            <person name="Chovatia M."/>
            <person name="Adam C."/>
            <person name="LaButti K."/>
            <person name="Lipzen A."/>
            <person name="Riley R."/>
            <person name="Grigoriev I.V."/>
            <person name="Nagy L.G."/>
        </authorList>
    </citation>
    <scope>NUCLEOTIDE SEQUENCE [LARGE SCALE GENOMIC DNA]</scope>
    <source>
        <strain evidence="1 2">NL-1724</strain>
    </source>
</reference>
<keyword evidence="2" id="KW-1185">Reference proteome</keyword>
<gene>
    <name evidence="1" type="ORF">BD626DRAFT_60429</name>
</gene>
<comment type="caution">
    <text evidence="1">The sequence shown here is derived from an EMBL/GenBank/DDBJ whole genome shotgun (WGS) entry which is preliminary data.</text>
</comment>
<dbReference type="EMBL" id="VDMD01000013">
    <property type="protein sequence ID" value="TRM62358.1"/>
    <property type="molecule type" value="Genomic_DNA"/>
</dbReference>
<dbReference type="AlphaFoldDB" id="A0A550CC25"/>
<proteinExistence type="predicted"/>
<evidence type="ECO:0000313" key="2">
    <source>
        <dbReference type="Proteomes" id="UP000320762"/>
    </source>
</evidence>
<protein>
    <submittedName>
        <fullName evidence="1">Uncharacterized protein</fullName>
    </submittedName>
</protein>
<sequence length="116" mass="12555">MALSHTSHIILNRATFGLSTLAFGSFLGWPGARPVPLVLLKPSHLCCRRLPVEACNGSNRYGACSCKSGDGQVDGCTFAGISSSSCQALLTDIRVRLLLHRVATFDVRPRIERDKL</sequence>
<name>A0A550CC25_9AGAR</name>
<organism evidence="1 2">
    <name type="scientific">Schizophyllum amplum</name>
    <dbReference type="NCBI Taxonomy" id="97359"/>
    <lineage>
        <taxon>Eukaryota</taxon>
        <taxon>Fungi</taxon>
        <taxon>Dikarya</taxon>
        <taxon>Basidiomycota</taxon>
        <taxon>Agaricomycotina</taxon>
        <taxon>Agaricomycetes</taxon>
        <taxon>Agaricomycetidae</taxon>
        <taxon>Agaricales</taxon>
        <taxon>Schizophyllaceae</taxon>
        <taxon>Schizophyllum</taxon>
    </lineage>
</organism>